<proteinExistence type="predicted"/>
<dbReference type="SMART" id="SM00661">
    <property type="entry name" value="RPOL9"/>
    <property type="match status" value="1"/>
</dbReference>
<dbReference type="AlphaFoldDB" id="A0A9W4WQA7"/>
<evidence type="ECO:0000256" key="1">
    <source>
        <dbReference type="SAM" id="MobiDB-lite"/>
    </source>
</evidence>
<feature type="region of interest" description="Disordered" evidence="1">
    <location>
        <begin position="129"/>
        <end position="153"/>
    </location>
</feature>
<organism evidence="3 4">
    <name type="scientific">Funneliformis geosporum</name>
    <dbReference type="NCBI Taxonomy" id="1117311"/>
    <lineage>
        <taxon>Eukaryota</taxon>
        <taxon>Fungi</taxon>
        <taxon>Fungi incertae sedis</taxon>
        <taxon>Mucoromycota</taxon>
        <taxon>Glomeromycotina</taxon>
        <taxon>Glomeromycetes</taxon>
        <taxon>Glomerales</taxon>
        <taxon>Glomeraceae</taxon>
        <taxon>Funneliformis</taxon>
    </lineage>
</organism>
<evidence type="ECO:0000313" key="4">
    <source>
        <dbReference type="Proteomes" id="UP001153678"/>
    </source>
</evidence>
<dbReference type="GO" id="GO:0006351">
    <property type="term" value="P:DNA-templated transcription"/>
    <property type="evidence" value="ECO:0007669"/>
    <property type="project" value="InterPro"/>
</dbReference>
<dbReference type="Proteomes" id="UP001153678">
    <property type="component" value="Unassembled WGS sequence"/>
</dbReference>
<protein>
    <submittedName>
        <fullName evidence="3">6183_t:CDS:1</fullName>
    </submittedName>
</protein>
<dbReference type="Pfam" id="PF02150">
    <property type="entry name" value="Zn_ribbon_RPB9"/>
    <property type="match status" value="1"/>
</dbReference>
<dbReference type="EMBL" id="CAMKVN010001839">
    <property type="protein sequence ID" value="CAI2178372.1"/>
    <property type="molecule type" value="Genomic_DNA"/>
</dbReference>
<feature type="domain" description="DNA-directed RNA polymerase II subunit RPB9-like zinc ribbon" evidence="2">
    <location>
        <begin position="7"/>
        <end position="61"/>
    </location>
</feature>
<dbReference type="InterPro" id="IPR001529">
    <property type="entry name" value="Zn_ribbon_RPB9"/>
</dbReference>
<dbReference type="OrthoDB" id="282270at2759"/>
<evidence type="ECO:0000313" key="3">
    <source>
        <dbReference type="EMBL" id="CAI2178372.1"/>
    </source>
</evidence>
<sequence>MRRPDMKYCPTCRNLMFEIEDTNASKLMLKCRTCDYIEESEKKDHLVDFTRKTNYYRDDQFHPRLFQDASLRRCFINCNICDKKTCALEWHSHRKESMNVEYWCEGCEQQQQSPHKNVGMIYDTERPDAQIDQEGYYTDDERNELDTVGQEDF</sequence>
<dbReference type="SUPFAM" id="SSF57783">
    <property type="entry name" value="Zinc beta-ribbon"/>
    <property type="match status" value="1"/>
</dbReference>
<feature type="compositionally biased region" description="Acidic residues" evidence="1">
    <location>
        <begin position="137"/>
        <end position="153"/>
    </location>
</feature>
<keyword evidence="4" id="KW-1185">Reference proteome</keyword>
<name>A0A9W4WQA7_9GLOM</name>
<dbReference type="Gene3D" id="2.20.25.10">
    <property type="match status" value="1"/>
</dbReference>
<gene>
    <name evidence="3" type="ORF">FWILDA_LOCUS8554</name>
</gene>
<accession>A0A9W4WQA7</accession>
<reference evidence="3" key="1">
    <citation type="submission" date="2022-08" db="EMBL/GenBank/DDBJ databases">
        <authorList>
            <person name="Kallberg Y."/>
            <person name="Tangrot J."/>
            <person name="Rosling A."/>
        </authorList>
    </citation>
    <scope>NUCLEOTIDE SEQUENCE</scope>
    <source>
        <strain evidence="3">Wild A</strain>
    </source>
</reference>
<comment type="caution">
    <text evidence="3">The sequence shown here is derived from an EMBL/GenBank/DDBJ whole genome shotgun (WGS) entry which is preliminary data.</text>
</comment>
<evidence type="ECO:0000259" key="2">
    <source>
        <dbReference type="SMART" id="SM00661"/>
    </source>
</evidence>